<evidence type="ECO:0000313" key="4">
    <source>
        <dbReference type="Proteomes" id="UP000789508"/>
    </source>
</evidence>
<dbReference type="GO" id="GO:0003697">
    <property type="term" value="F:single-stranded DNA binding"/>
    <property type="evidence" value="ECO:0007669"/>
    <property type="project" value="InterPro"/>
</dbReference>
<reference evidence="3" key="1">
    <citation type="submission" date="2021-06" db="EMBL/GenBank/DDBJ databases">
        <authorList>
            <person name="Kallberg Y."/>
            <person name="Tangrot J."/>
            <person name="Rosling A."/>
        </authorList>
    </citation>
    <scope>NUCLEOTIDE SEQUENCE</scope>
    <source>
        <strain evidence="3">FL130A</strain>
    </source>
</reference>
<accession>A0A9N8W9D4</accession>
<evidence type="ECO:0000256" key="2">
    <source>
        <dbReference type="PROSITE-ProRule" id="PRU00252"/>
    </source>
</evidence>
<name>A0A9N8W9D4_9GLOM</name>
<organism evidence="3 4">
    <name type="scientific">Ambispora leptoticha</name>
    <dbReference type="NCBI Taxonomy" id="144679"/>
    <lineage>
        <taxon>Eukaryota</taxon>
        <taxon>Fungi</taxon>
        <taxon>Fungi incertae sedis</taxon>
        <taxon>Mucoromycota</taxon>
        <taxon>Glomeromycotina</taxon>
        <taxon>Glomeromycetes</taxon>
        <taxon>Archaeosporales</taxon>
        <taxon>Ambisporaceae</taxon>
        <taxon>Ambispora</taxon>
    </lineage>
</organism>
<dbReference type="InterPro" id="IPR000424">
    <property type="entry name" value="Primosome_PriB/ssb"/>
</dbReference>
<dbReference type="EMBL" id="CAJVPS010000323">
    <property type="protein sequence ID" value="CAG8476650.1"/>
    <property type="molecule type" value="Genomic_DNA"/>
</dbReference>
<proteinExistence type="predicted"/>
<dbReference type="Gene3D" id="2.40.50.140">
    <property type="entry name" value="Nucleic acid-binding proteins"/>
    <property type="match status" value="2"/>
</dbReference>
<evidence type="ECO:0000313" key="3">
    <source>
        <dbReference type="EMBL" id="CAG8476650.1"/>
    </source>
</evidence>
<keyword evidence="4" id="KW-1185">Reference proteome</keyword>
<keyword evidence="1 2" id="KW-0238">DNA-binding</keyword>
<gene>
    <name evidence="3" type="ORF">ALEPTO_LOCUS2274</name>
</gene>
<dbReference type="PROSITE" id="PS50935">
    <property type="entry name" value="SSB"/>
    <property type="match status" value="1"/>
</dbReference>
<dbReference type="Proteomes" id="UP000789508">
    <property type="component" value="Unassembled WGS sequence"/>
</dbReference>
<dbReference type="AlphaFoldDB" id="A0A9N8W9D4"/>
<dbReference type="Pfam" id="PF00436">
    <property type="entry name" value="SSB"/>
    <property type="match status" value="1"/>
</dbReference>
<dbReference type="SUPFAM" id="SSF50249">
    <property type="entry name" value="Nucleic acid-binding proteins"/>
    <property type="match status" value="1"/>
</dbReference>
<dbReference type="InterPro" id="IPR012340">
    <property type="entry name" value="NA-bd_OB-fold"/>
</dbReference>
<evidence type="ECO:0000256" key="1">
    <source>
        <dbReference type="ARBA" id="ARBA00023125"/>
    </source>
</evidence>
<comment type="caution">
    <text evidence="3">The sequence shown here is derived from an EMBL/GenBank/DDBJ whole genome shotgun (WGS) entry which is preliminary data.</text>
</comment>
<dbReference type="OrthoDB" id="2372084at2759"/>
<sequence length="236" mass="27189">MLNKIKIVGKILPIELKNKEEKDDLILYFSLLVPSPSNSSTILRCVAQGENAKKIEVEVKKDEILEVKGYLRNEKSGRQILVKVIEFTKIDKTFDTIDKNSSNQLRLLGKIITDFKIREDKEEAEVLSFRITVPREGNDLPIFFCRVQGTKLIKEIRNKLKKNDIILLEGFLQTKKIVEEEKSSEIGKKISRISSIICQKLILLDNDSVNVFYPLNQFTHIVGKVEKIDFTKPKEK</sequence>
<protein>
    <submittedName>
        <fullName evidence="3">877_t:CDS:1</fullName>
    </submittedName>
</protein>